<dbReference type="GO" id="GO:0097542">
    <property type="term" value="C:ciliary tip"/>
    <property type="evidence" value="ECO:0007669"/>
    <property type="project" value="TreeGrafter"/>
</dbReference>
<feature type="coiled-coil region" evidence="1">
    <location>
        <begin position="30"/>
        <end position="57"/>
    </location>
</feature>
<sequence>MEDERWTTKDKLEQFRGVTALYNSTNAINKEKTQALRKKQTKDIKNLTTQNKKYREQYEEVLHGDKKNLLPALHTHPTMQLAFKNLNPEGIEEELKQSIFCKTKELDRLRFKKKNLEENFLNKKLGLAELEQEADEPPENYLWEQEITNQIQSISVKLNAARSTKAVYEKALNILQKDAIRFDEVLEGLRKDLVHQCESIVKAVEMGQNMSEELDSLQREYKMTERTVRANMKQRDRAIRGLRAEIDAARLHSHAGIRDSRNIIPPQQLRTSSPNLSDDTESVKNALEETMVKREISVTQEILNHIKEAALVHRIQDICPRLEEQKRQKTRLLKQVQENEEQLARMLDLHNQLDVMLEVVMYHTMTEEAKQVKEEKLKLLQEIEKQNETLKGTNEELVSIGQKTVAVRTALLSLNLMLDTVYRSGTEMSMYDISMDIDETVSVARPLRQPNTEALSLMELVTKKVKWLVDQVSPEDLEAKPKVTTKLAVETTTKVGIEDEADNIVSDMLDELEDMDDPDVMTRKDIKAESKRLVELYDNPRAMFEDQGGPKFKKHKCF</sequence>
<dbReference type="GO" id="GO:0035253">
    <property type="term" value="C:ciliary rootlet"/>
    <property type="evidence" value="ECO:0007669"/>
    <property type="project" value="TreeGrafter"/>
</dbReference>
<dbReference type="GO" id="GO:0003341">
    <property type="term" value="P:cilium movement"/>
    <property type="evidence" value="ECO:0007669"/>
    <property type="project" value="InterPro"/>
</dbReference>
<dbReference type="InterPro" id="IPR033192">
    <property type="entry name" value="ODAD3"/>
</dbReference>
<protein>
    <submittedName>
        <fullName evidence="2">Uncharacterized protein</fullName>
    </submittedName>
</protein>
<keyword evidence="1" id="KW-0175">Coiled coil</keyword>
<dbReference type="PANTHER" id="PTHR46518">
    <property type="entry name" value="COILED-COIL DOMAIN-CONTAINING PROTEIN 151"/>
    <property type="match status" value="1"/>
</dbReference>
<dbReference type="GO" id="GO:0036064">
    <property type="term" value="C:ciliary basal body"/>
    <property type="evidence" value="ECO:0007669"/>
    <property type="project" value="TreeGrafter"/>
</dbReference>
<evidence type="ECO:0000256" key="1">
    <source>
        <dbReference type="SAM" id="Coils"/>
    </source>
</evidence>
<dbReference type="PANTHER" id="PTHR46518:SF1">
    <property type="entry name" value="OUTER DYNEIN ARM-DOCKING COMPLEX SUBUNIT 3"/>
    <property type="match status" value="1"/>
</dbReference>
<reference evidence="2" key="1">
    <citation type="submission" date="2015-11" db="EMBL/GenBank/DDBJ databases">
        <title>De novo transcriptome assembly of four potential Pierce s Disease insect vectors from Arizona vineyards.</title>
        <authorList>
            <person name="Tassone E.E."/>
        </authorList>
    </citation>
    <scope>NUCLEOTIDE SEQUENCE</scope>
</reference>
<proteinExistence type="predicted"/>
<accession>A0A1B6ENF8</accession>
<dbReference type="AlphaFoldDB" id="A0A1B6ENF8"/>
<organism evidence="2">
    <name type="scientific">Cuerna arida</name>
    <dbReference type="NCBI Taxonomy" id="1464854"/>
    <lineage>
        <taxon>Eukaryota</taxon>
        <taxon>Metazoa</taxon>
        <taxon>Ecdysozoa</taxon>
        <taxon>Arthropoda</taxon>
        <taxon>Hexapoda</taxon>
        <taxon>Insecta</taxon>
        <taxon>Pterygota</taxon>
        <taxon>Neoptera</taxon>
        <taxon>Paraneoptera</taxon>
        <taxon>Hemiptera</taxon>
        <taxon>Auchenorrhyncha</taxon>
        <taxon>Membracoidea</taxon>
        <taxon>Cicadellidae</taxon>
        <taxon>Cicadellinae</taxon>
        <taxon>Proconiini</taxon>
        <taxon>Cuerna</taxon>
    </lineage>
</organism>
<feature type="coiled-coil region" evidence="1">
    <location>
        <begin position="158"/>
        <end position="234"/>
    </location>
</feature>
<dbReference type="GO" id="GO:0036158">
    <property type="term" value="P:outer dynein arm assembly"/>
    <property type="evidence" value="ECO:0007669"/>
    <property type="project" value="InterPro"/>
</dbReference>
<feature type="coiled-coil region" evidence="1">
    <location>
        <begin position="319"/>
        <end position="400"/>
    </location>
</feature>
<dbReference type="EMBL" id="GECZ01030366">
    <property type="protein sequence ID" value="JAS39403.1"/>
    <property type="molecule type" value="Transcribed_RNA"/>
</dbReference>
<gene>
    <name evidence="2" type="ORF">g.21069</name>
</gene>
<name>A0A1B6ENF8_9HEMI</name>
<evidence type="ECO:0000313" key="2">
    <source>
        <dbReference type="EMBL" id="JAS39403.1"/>
    </source>
</evidence>